<comment type="caution">
    <text evidence="6">The sequence shown here is derived from an EMBL/GenBank/DDBJ whole genome shotgun (WGS) entry which is preliminary data.</text>
</comment>
<dbReference type="InterPro" id="IPR007627">
    <property type="entry name" value="RNA_pol_sigma70_r2"/>
</dbReference>
<keyword evidence="4" id="KW-0804">Transcription</keyword>
<dbReference type="Pfam" id="PF04542">
    <property type="entry name" value="Sigma70_r2"/>
    <property type="match status" value="1"/>
</dbReference>
<keyword evidence="2" id="KW-0731">Sigma factor</keyword>
<evidence type="ECO:0000256" key="2">
    <source>
        <dbReference type="ARBA" id="ARBA00023082"/>
    </source>
</evidence>
<feature type="domain" description="RNA polymerase sigma-70 region 2" evidence="5">
    <location>
        <begin position="4"/>
        <end position="71"/>
    </location>
</feature>
<dbReference type="AlphaFoldDB" id="A0A974BGF8"/>
<dbReference type="RefSeq" id="WP_179236358.1">
    <property type="nucleotide sequence ID" value="NZ_JACBNQ010000001.1"/>
</dbReference>
<dbReference type="GO" id="GO:0006352">
    <property type="term" value="P:DNA-templated transcription initiation"/>
    <property type="evidence" value="ECO:0007669"/>
    <property type="project" value="InterPro"/>
</dbReference>
<evidence type="ECO:0000256" key="4">
    <source>
        <dbReference type="ARBA" id="ARBA00023163"/>
    </source>
</evidence>
<protein>
    <submittedName>
        <fullName evidence="6">RNA polymerase sigma factor</fullName>
    </submittedName>
</protein>
<keyword evidence="1" id="KW-0805">Transcription regulation</keyword>
<evidence type="ECO:0000256" key="1">
    <source>
        <dbReference type="ARBA" id="ARBA00023015"/>
    </source>
</evidence>
<dbReference type="GO" id="GO:0003677">
    <property type="term" value="F:DNA binding"/>
    <property type="evidence" value="ECO:0007669"/>
    <property type="project" value="UniProtKB-KW"/>
</dbReference>
<accession>A0A974BGF8</accession>
<dbReference type="Gene3D" id="1.10.1740.10">
    <property type="match status" value="1"/>
</dbReference>
<sequence>MEKIYSEHAKTVYKFLYTKTQDSYWAEELTQETFYRAIKSIKSYDGSCKISTWLCQIAKHVLLQELEKKSKYKTESISDDIVSSEYSVEDKLVQVVMNASKYISK</sequence>
<keyword evidence="3" id="KW-0238">DNA-binding</keyword>
<evidence type="ECO:0000313" key="7">
    <source>
        <dbReference type="Proteomes" id="UP000611629"/>
    </source>
</evidence>
<dbReference type="InterPro" id="IPR014284">
    <property type="entry name" value="RNA_pol_sigma-70_dom"/>
</dbReference>
<dbReference type="InterPro" id="IPR013325">
    <property type="entry name" value="RNA_pol_sigma_r2"/>
</dbReference>
<dbReference type="GO" id="GO:0016987">
    <property type="term" value="F:sigma factor activity"/>
    <property type="evidence" value="ECO:0007669"/>
    <property type="project" value="UniProtKB-KW"/>
</dbReference>
<dbReference type="InterPro" id="IPR039425">
    <property type="entry name" value="RNA_pol_sigma-70-like"/>
</dbReference>
<dbReference type="EMBL" id="JACBNQ010000001">
    <property type="protein sequence ID" value="NYB72674.1"/>
    <property type="molecule type" value="Genomic_DNA"/>
</dbReference>
<evidence type="ECO:0000256" key="3">
    <source>
        <dbReference type="ARBA" id="ARBA00023125"/>
    </source>
</evidence>
<dbReference type="NCBIfam" id="TIGR02937">
    <property type="entry name" value="sigma70-ECF"/>
    <property type="match status" value="1"/>
</dbReference>
<gene>
    <name evidence="6" type="ORF">HZF24_00810</name>
</gene>
<dbReference type="SUPFAM" id="SSF88946">
    <property type="entry name" value="Sigma2 domain of RNA polymerase sigma factors"/>
    <property type="match status" value="1"/>
</dbReference>
<evidence type="ECO:0000313" key="6">
    <source>
        <dbReference type="EMBL" id="NYB72674.1"/>
    </source>
</evidence>
<keyword evidence="7" id="KW-1185">Reference proteome</keyword>
<evidence type="ECO:0000259" key="5">
    <source>
        <dbReference type="Pfam" id="PF04542"/>
    </source>
</evidence>
<dbReference type="PANTHER" id="PTHR43133:SF52">
    <property type="entry name" value="ECF RNA POLYMERASE SIGMA FACTOR SIGL"/>
    <property type="match status" value="1"/>
</dbReference>
<dbReference type="PANTHER" id="PTHR43133">
    <property type="entry name" value="RNA POLYMERASE ECF-TYPE SIGMA FACTO"/>
    <property type="match status" value="1"/>
</dbReference>
<proteinExistence type="predicted"/>
<organism evidence="6 7">
    <name type="scientific">Sedimentibacter hydroxybenzoicus DSM 7310</name>
    <dbReference type="NCBI Taxonomy" id="1123245"/>
    <lineage>
        <taxon>Bacteria</taxon>
        <taxon>Bacillati</taxon>
        <taxon>Bacillota</taxon>
        <taxon>Tissierellia</taxon>
        <taxon>Sedimentibacter</taxon>
    </lineage>
</organism>
<name>A0A974BGF8_SEDHY</name>
<reference evidence="6" key="1">
    <citation type="submission" date="2020-07" db="EMBL/GenBank/DDBJ databases">
        <title>Genomic analysis of a strain of Sedimentibacter Hydroxybenzoicus DSM7310.</title>
        <authorList>
            <person name="Ma S."/>
        </authorList>
    </citation>
    <scope>NUCLEOTIDE SEQUENCE</scope>
    <source>
        <strain evidence="6">DSM 7310</strain>
    </source>
</reference>
<dbReference type="Proteomes" id="UP000611629">
    <property type="component" value="Unassembled WGS sequence"/>
</dbReference>